<keyword evidence="2" id="KW-1185">Reference proteome</keyword>
<dbReference type="EMBL" id="BQMJ01000067">
    <property type="protein sequence ID" value="GJQ15290.1"/>
    <property type="molecule type" value="Genomic_DNA"/>
</dbReference>
<comment type="caution">
    <text evidence="1">The sequence shown here is derived from an EMBL/GenBank/DDBJ whole genome shotgun (WGS) entry which is preliminary data.</text>
</comment>
<organism evidence="1 2">
    <name type="scientific">Galdieria partita</name>
    <dbReference type="NCBI Taxonomy" id="83374"/>
    <lineage>
        <taxon>Eukaryota</taxon>
        <taxon>Rhodophyta</taxon>
        <taxon>Bangiophyceae</taxon>
        <taxon>Galdieriales</taxon>
        <taxon>Galdieriaceae</taxon>
        <taxon>Galdieria</taxon>
    </lineage>
</organism>
<protein>
    <submittedName>
        <fullName evidence="1">Uncharacterized protein</fullName>
    </submittedName>
</protein>
<evidence type="ECO:0000313" key="1">
    <source>
        <dbReference type="EMBL" id="GJQ15290.1"/>
    </source>
</evidence>
<evidence type="ECO:0000313" key="2">
    <source>
        <dbReference type="Proteomes" id="UP001061958"/>
    </source>
</evidence>
<dbReference type="OrthoDB" id="8123at2759"/>
<reference evidence="1" key="2">
    <citation type="submission" date="2022-01" db="EMBL/GenBank/DDBJ databases">
        <authorList>
            <person name="Hirooka S."/>
            <person name="Miyagishima S.Y."/>
        </authorList>
    </citation>
    <scope>NUCLEOTIDE SEQUENCE</scope>
    <source>
        <strain evidence="1">NBRC 102759</strain>
    </source>
</reference>
<dbReference type="AlphaFoldDB" id="A0A9C7Q3A5"/>
<sequence length="912" mass="107102">MEDLICQLGNVLFQEYEWSQTMNCSQDTKESILYISKLTVRHCMLKNTQDNFLPWKQVDTLWYNPFEESISLLDTCLLQTIQPKTIIEKHPSSCSDKAPVFCTKASQIILDWIGIPCLESNPMKWEIWLEDILEETFEAHQLFVQHLYTCWKMQYYEQHCRKRPYSLFKLQVISSKLVEKEKIVSLQTFSKWKNDIKQPKNSNENVFNAIQYDDPLDDFLDMASNEAQNKIRQKYHPEEETKDTVHTISEPKRDSICHVHIPKKTCISATFMSLTQRLMGCKSFLLLPPPLEIFLVGVVMVYHYLIATDTGQRCLWIAQDEYSFVAALLKSFIGPQLVLDLSSDKSCCYLCHVDHLSHISRDEEFSLVVYTVQSFNCCNKQIDSVNQNMYWELCSPFIETCDACLVDPLSTHILNIDLHPIVSMLNHSSSDMLILSLQDTQLGNLLEHLRQTWITFQPSGYQIEGLKVIEDHATTFIQQLQVGCHLSIPDNIGLVDLSAASIENTLYKARHYIQQHFQTLQASKPRKNTDNDWHCSYATTTSTHTFLSDIQQLIALHTLRTAYDYTLHDGLFAASKYLETAQKRYGAMLPCMRSLQDILEDLGQVDKLVHPKTDFIIQICKQLKQTYEQQRKCLPNFRNVPFRILIITLTRYTTHILKRDLNNRGVKSVKSGIDIVERKTLQGQQDIRRYYAILDISMLEWKPVNCISFHETLSHWPSWIATQLYEWIMSQVIEYRCIVLDRNHYIQDSHLKWSTYDHLYQRILSSLVCKKTCNEEEDCRPCGIYVMAIRTVEMSQGWNILLSHLMEMYHQLSIIFLCCLSNQPQNDRKHMIHISTIIQLHPPFRRIFYVKFFFHHQDYERWLNNLTLRNKKYQILRDWMSARPPTSHFHLSFSQSDHQDKQTKLQWTTHGM</sequence>
<gene>
    <name evidence="1" type="ORF">GpartN1_g7081.t1</name>
</gene>
<reference evidence="1" key="1">
    <citation type="journal article" date="2022" name="Proc. Natl. Acad. Sci. U.S.A.">
        <title>Life cycle and functional genomics of the unicellular red alga Galdieria for elucidating algal and plant evolution and industrial use.</title>
        <authorList>
            <person name="Hirooka S."/>
            <person name="Itabashi T."/>
            <person name="Ichinose T.M."/>
            <person name="Onuma R."/>
            <person name="Fujiwara T."/>
            <person name="Yamashita S."/>
            <person name="Jong L.W."/>
            <person name="Tomita R."/>
            <person name="Iwane A.H."/>
            <person name="Miyagishima S.Y."/>
        </authorList>
    </citation>
    <scope>NUCLEOTIDE SEQUENCE</scope>
    <source>
        <strain evidence="1">NBRC 102759</strain>
    </source>
</reference>
<name>A0A9C7Q3A5_9RHOD</name>
<proteinExistence type="predicted"/>
<accession>A0A9C7Q3A5</accession>
<dbReference type="Proteomes" id="UP001061958">
    <property type="component" value="Unassembled WGS sequence"/>
</dbReference>